<protein>
    <submittedName>
        <fullName evidence="9">B3 domain-containing protein REM10</fullName>
    </submittedName>
</protein>
<reference evidence="9" key="1">
    <citation type="journal article" date="2023" name="Nat. Commun.">
        <title>Diploid and tetraploid genomes of Acorus and the evolution of monocots.</title>
        <authorList>
            <person name="Ma L."/>
            <person name="Liu K.W."/>
            <person name="Li Z."/>
            <person name="Hsiao Y.Y."/>
            <person name="Qi Y."/>
            <person name="Fu T."/>
            <person name="Tang G.D."/>
            <person name="Zhang D."/>
            <person name="Sun W.H."/>
            <person name="Liu D.K."/>
            <person name="Li Y."/>
            <person name="Chen G.Z."/>
            <person name="Liu X.D."/>
            <person name="Liao X.Y."/>
            <person name="Jiang Y.T."/>
            <person name="Yu X."/>
            <person name="Hao Y."/>
            <person name="Huang J."/>
            <person name="Zhao X.W."/>
            <person name="Ke S."/>
            <person name="Chen Y.Y."/>
            <person name="Wu W.L."/>
            <person name="Hsu J.L."/>
            <person name="Lin Y.F."/>
            <person name="Huang M.D."/>
            <person name="Li C.Y."/>
            <person name="Huang L."/>
            <person name="Wang Z.W."/>
            <person name="Zhao X."/>
            <person name="Zhong W.Y."/>
            <person name="Peng D.H."/>
            <person name="Ahmad S."/>
            <person name="Lan S."/>
            <person name="Zhang J.S."/>
            <person name="Tsai W.C."/>
            <person name="Van de Peer Y."/>
            <person name="Liu Z.J."/>
        </authorList>
    </citation>
    <scope>NUCLEOTIDE SEQUENCE</scope>
    <source>
        <strain evidence="9">CP</strain>
    </source>
</reference>
<evidence type="ECO:0000256" key="1">
    <source>
        <dbReference type="ARBA" id="ARBA00004123"/>
    </source>
</evidence>
<evidence type="ECO:0000256" key="3">
    <source>
        <dbReference type="ARBA" id="ARBA00023015"/>
    </source>
</evidence>
<dbReference type="InterPro" id="IPR003340">
    <property type="entry name" value="B3_DNA-bd"/>
</dbReference>
<evidence type="ECO:0000313" key="9">
    <source>
        <dbReference type="EMBL" id="KAK1299908.1"/>
    </source>
</evidence>
<gene>
    <name evidence="9" type="primary">REM10</name>
    <name evidence="9" type="ORF">QJS10_CPB13g00174</name>
</gene>
<evidence type="ECO:0000256" key="4">
    <source>
        <dbReference type="ARBA" id="ARBA00023125"/>
    </source>
</evidence>
<dbReference type="CDD" id="cd10017">
    <property type="entry name" value="B3_DNA"/>
    <property type="match status" value="2"/>
</dbReference>
<proteinExistence type="predicted"/>
<name>A0AAV9DF33_ACOCL</name>
<feature type="region of interest" description="Disordered" evidence="7">
    <location>
        <begin position="69"/>
        <end position="88"/>
    </location>
</feature>
<dbReference type="PANTHER" id="PTHR31674">
    <property type="entry name" value="B3 DOMAIN-CONTAINING PROTEIN REM-LIKE 3-RELATED"/>
    <property type="match status" value="1"/>
</dbReference>
<dbReference type="PANTHER" id="PTHR31674:SF62">
    <property type="entry name" value="B3 DOMAIN-CONTAINING PROTEIN REM14-RELATED"/>
    <property type="match status" value="1"/>
</dbReference>
<dbReference type="SUPFAM" id="SSF101936">
    <property type="entry name" value="DNA-binding pseudobarrel domain"/>
    <property type="match status" value="2"/>
</dbReference>
<keyword evidence="2" id="KW-0677">Repeat</keyword>
<feature type="domain" description="TF-B3" evidence="8">
    <location>
        <begin position="107"/>
        <end position="206"/>
    </location>
</feature>
<organism evidence="9 10">
    <name type="scientific">Acorus calamus</name>
    <name type="common">Sweet flag</name>
    <dbReference type="NCBI Taxonomy" id="4465"/>
    <lineage>
        <taxon>Eukaryota</taxon>
        <taxon>Viridiplantae</taxon>
        <taxon>Streptophyta</taxon>
        <taxon>Embryophyta</taxon>
        <taxon>Tracheophyta</taxon>
        <taxon>Spermatophyta</taxon>
        <taxon>Magnoliopsida</taxon>
        <taxon>Liliopsida</taxon>
        <taxon>Acoraceae</taxon>
        <taxon>Acorus</taxon>
    </lineage>
</organism>
<dbReference type="PROSITE" id="PS50863">
    <property type="entry name" value="B3"/>
    <property type="match status" value="2"/>
</dbReference>
<evidence type="ECO:0000256" key="2">
    <source>
        <dbReference type="ARBA" id="ARBA00022737"/>
    </source>
</evidence>
<evidence type="ECO:0000259" key="8">
    <source>
        <dbReference type="PROSITE" id="PS50863"/>
    </source>
</evidence>
<evidence type="ECO:0000313" key="10">
    <source>
        <dbReference type="Proteomes" id="UP001180020"/>
    </source>
</evidence>
<dbReference type="InterPro" id="IPR039218">
    <property type="entry name" value="REM_fam"/>
</dbReference>
<dbReference type="SMART" id="SM01019">
    <property type="entry name" value="B3"/>
    <property type="match status" value="1"/>
</dbReference>
<evidence type="ECO:0000256" key="6">
    <source>
        <dbReference type="ARBA" id="ARBA00023242"/>
    </source>
</evidence>
<dbReference type="InterPro" id="IPR015300">
    <property type="entry name" value="DNA-bd_pseudobarrel_sf"/>
</dbReference>
<keyword evidence="5" id="KW-0804">Transcription</keyword>
<comment type="caution">
    <text evidence="9">The sequence shown here is derived from an EMBL/GenBank/DDBJ whole genome shotgun (WGS) entry which is preliminary data.</text>
</comment>
<feature type="domain" description="TF-B3" evidence="8">
    <location>
        <begin position="1"/>
        <end position="66"/>
    </location>
</feature>
<accession>A0AAV9DF33</accession>
<dbReference type="Gene3D" id="2.40.330.10">
    <property type="entry name" value="DNA-binding pseudobarrel domain"/>
    <property type="match status" value="2"/>
</dbReference>
<keyword evidence="10" id="KW-1185">Reference proteome</keyword>
<dbReference type="AlphaFoldDB" id="A0AAV9DF33"/>
<dbReference type="Proteomes" id="UP001180020">
    <property type="component" value="Unassembled WGS sequence"/>
</dbReference>
<dbReference type="GO" id="GO:0005634">
    <property type="term" value="C:nucleus"/>
    <property type="evidence" value="ECO:0007669"/>
    <property type="project" value="UniProtKB-SubCell"/>
</dbReference>
<evidence type="ECO:0000256" key="7">
    <source>
        <dbReference type="SAM" id="MobiDB-lite"/>
    </source>
</evidence>
<dbReference type="EMBL" id="JAUJYO010000013">
    <property type="protein sequence ID" value="KAK1299908.1"/>
    <property type="molecule type" value="Genomic_DNA"/>
</dbReference>
<keyword evidence="4" id="KW-0238">DNA-binding</keyword>
<comment type="subcellular location">
    <subcellularLocation>
        <location evidence="1">Nucleus</location>
    </subcellularLocation>
</comment>
<keyword evidence="3" id="KW-0805">Transcription regulation</keyword>
<sequence>MVRDPRGREWQLKISVCGIEKTSRRFGGVWRSLAGDNGLEVGDVCIFEFNTKGGHNIMDLRIVKKKCKPNHSEKDTSPSVQKNSEEQRTKYKIEKQCPCGRTKQGSWFRISMKAYNIHKSYMYIPVEFASSNGFQNRNKIMLRDPEERLWEMQIFNHFYPGWKESQFGGMWLQFVKANGVEVGDTCLFKNISDREEIMDVHIIKYQSDQCPNSIRNCKIEGTPFPSSIGESRLEESADVIEPTKTTNQEKLKSDQMKKRTDMSQPSAFEYVPSMANVLALLNDTPGILKNSPEYFHAISKFTNEAHRQAFVHLVDPETRALWIKHDYGFTHNM</sequence>
<dbReference type="GO" id="GO:0003677">
    <property type="term" value="F:DNA binding"/>
    <property type="evidence" value="ECO:0007669"/>
    <property type="project" value="UniProtKB-KW"/>
</dbReference>
<keyword evidence="6" id="KW-0539">Nucleus</keyword>
<evidence type="ECO:0000256" key="5">
    <source>
        <dbReference type="ARBA" id="ARBA00023163"/>
    </source>
</evidence>
<dbReference type="Pfam" id="PF02362">
    <property type="entry name" value="B3"/>
    <property type="match status" value="2"/>
</dbReference>
<reference evidence="9" key="2">
    <citation type="submission" date="2023-06" db="EMBL/GenBank/DDBJ databases">
        <authorList>
            <person name="Ma L."/>
            <person name="Liu K.-W."/>
            <person name="Li Z."/>
            <person name="Hsiao Y.-Y."/>
            <person name="Qi Y."/>
            <person name="Fu T."/>
            <person name="Tang G."/>
            <person name="Zhang D."/>
            <person name="Sun W.-H."/>
            <person name="Liu D.-K."/>
            <person name="Li Y."/>
            <person name="Chen G.-Z."/>
            <person name="Liu X.-D."/>
            <person name="Liao X.-Y."/>
            <person name="Jiang Y.-T."/>
            <person name="Yu X."/>
            <person name="Hao Y."/>
            <person name="Huang J."/>
            <person name="Zhao X.-W."/>
            <person name="Ke S."/>
            <person name="Chen Y.-Y."/>
            <person name="Wu W.-L."/>
            <person name="Hsu J.-L."/>
            <person name="Lin Y.-F."/>
            <person name="Huang M.-D."/>
            <person name="Li C.-Y."/>
            <person name="Huang L."/>
            <person name="Wang Z.-W."/>
            <person name="Zhao X."/>
            <person name="Zhong W.-Y."/>
            <person name="Peng D.-H."/>
            <person name="Ahmad S."/>
            <person name="Lan S."/>
            <person name="Zhang J.-S."/>
            <person name="Tsai W.-C."/>
            <person name="Van De Peer Y."/>
            <person name="Liu Z.-J."/>
        </authorList>
    </citation>
    <scope>NUCLEOTIDE SEQUENCE</scope>
    <source>
        <strain evidence="9">CP</strain>
        <tissue evidence="9">Leaves</tissue>
    </source>
</reference>